<dbReference type="AlphaFoldDB" id="A0A3Q7GJ73"/>
<dbReference type="InParanoid" id="A0A3Q7GJ73"/>
<organism evidence="1">
    <name type="scientific">Solanum lycopersicum</name>
    <name type="common">Tomato</name>
    <name type="synonym">Lycopersicon esculentum</name>
    <dbReference type="NCBI Taxonomy" id="4081"/>
    <lineage>
        <taxon>Eukaryota</taxon>
        <taxon>Viridiplantae</taxon>
        <taxon>Streptophyta</taxon>
        <taxon>Embryophyta</taxon>
        <taxon>Tracheophyta</taxon>
        <taxon>Spermatophyta</taxon>
        <taxon>Magnoliopsida</taxon>
        <taxon>eudicotyledons</taxon>
        <taxon>Gunneridae</taxon>
        <taxon>Pentapetalae</taxon>
        <taxon>asterids</taxon>
        <taxon>lamiids</taxon>
        <taxon>Solanales</taxon>
        <taxon>Solanaceae</taxon>
        <taxon>Solanoideae</taxon>
        <taxon>Solaneae</taxon>
        <taxon>Solanum</taxon>
        <taxon>Solanum subgen. Lycopersicon</taxon>
    </lineage>
</organism>
<reference evidence="1" key="2">
    <citation type="submission" date="2019-01" db="UniProtKB">
        <authorList>
            <consortium name="EnsemblPlants"/>
        </authorList>
    </citation>
    <scope>IDENTIFICATION</scope>
    <source>
        <strain evidence="1">cv. Heinz 1706</strain>
    </source>
</reference>
<reference evidence="1" key="1">
    <citation type="journal article" date="2012" name="Nature">
        <title>The tomato genome sequence provides insights into fleshy fruit evolution.</title>
        <authorList>
            <consortium name="Tomato Genome Consortium"/>
        </authorList>
    </citation>
    <scope>NUCLEOTIDE SEQUENCE [LARGE SCALE GENOMIC DNA]</scope>
    <source>
        <strain evidence="1">cv. Heinz 1706</strain>
    </source>
</reference>
<sequence>MCYGKEMSANVKLNTPCNIGRASPAFVVAYAHCSVDIDRGVPASIVACEHKHIHFRVGCAHRSGEFCHDLRASISHRRAWTTYITCSLQTTFKQYQVLPYPIDLAKNYQSMSDAGLAASAVEWTARMYHFMCTLLAIVGRGIAA</sequence>
<dbReference type="Proteomes" id="UP000004994">
    <property type="component" value="Chromosome 5"/>
</dbReference>
<dbReference type="Gramene" id="Solyc05g016550.2.1">
    <property type="protein sequence ID" value="Solyc05g016550.2.1"/>
    <property type="gene ID" value="Solyc05g016550.2"/>
</dbReference>
<evidence type="ECO:0000313" key="2">
    <source>
        <dbReference type="Proteomes" id="UP000004994"/>
    </source>
</evidence>
<dbReference type="EnsemblPlants" id="Solyc05g016550.2.1">
    <property type="protein sequence ID" value="Solyc05g016550.2.1"/>
    <property type="gene ID" value="Solyc05g016550.2"/>
</dbReference>
<keyword evidence="2" id="KW-1185">Reference proteome</keyword>
<accession>A0A3Q7GJ73</accession>
<name>A0A3Q7GJ73_SOLLC</name>
<proteinExistence type="predicted"/>
<protein>
    <submittedName>
        <fullName evidence="1">Uncharacterized protein</fullName>
    </submittedName>
</protein>
<dbReference type="PaxDb" id="4081-Solyc05g016550.1.1"/>
<evidence type="ECO:0000313" key="1">
    <source>
        <dbReference type="EnsemblPlants" id="Solyc05g016550.2.1"/>
    </source>
</evidence>